<dbReference type="STRING" id="3818.A0A444XPH2"/>
<comment type="caution">
    <text evidence="11">The sequence shown here is derived from an EMBL/GenBank/DDBJ whole genome shotgun (WGS) entry which is preliminary data.</text>
</comment>
<keyword evidence="5 10" id="KW-1133">Transmembrane helix</keyword>
<dbReference type="AlphaFoldDB" id="A0A444XPH2"/>
<name>A0A444XPH2_ARAHY</name>
<keyword evidence="2" id="KW-0813">Transport</keyword>
<keyword evidence="6 10" id="KW-0472">Membrane</keyword>
<evidence type="ECO:0000256" key="3">
    <source>
        <dbReference type="ARBA" id="ARBA00022692"/>
    </source>
</evidence>
<dbReference type="InterPro" id="IPR004776">
    <property type="entry name" value="Mem_transp_PIN-like"/>
</dbReference>
<sequence>MPLSASSFQNFHNHELVFLYIEKVKASLNVKNISHYTSKEELVHYVFNPALVGGNLADTITFENFVTLWFMPVNILITFIIESILGWILVKITRAPKNLEENLGNLPIIIIPAICKDKGSPFRDPDVCYKYGMTYSSLSICKDKDSSYFGSLATRVIKHYKLNQRMPLIYVKLYTYQIWLEKRYVGSRHTLEWLNTAGRNVKTGLIASVIISIGSNTYIGKIKN</sequence>
<gene>
    <name evidence="11" type="ORF">Ahy_B09g097549</name>
</gene>
<feature type="transmembrane region" description="Helical" evidence="10">
    <location>
        <begin position="69"/>
        <end position="90"/>
    </location>
</feature>
<keyword evidence="7" id="KW-0927">Auxin signaling pathway</keyword>
<protein>
    <submittedName>
        <fullName evidence="11">Uncharacterized protein</fullName>
    </submittedName>
</protein>
<evidence type="ECO:0000256" key="9">
    <source>
        <dbReference type="ARBA" id="ARBA00025752"/>
    </source>
</evidence>
<evidence type="ECO:0000313" key="11">
    <source>
        <dbReference type="EMBL" id="RYQ91591.1"/>
    </source>
</evidence>
<evidence type="ECO:0000256" key="5">
    <source>
        <dbReference type="ARBA" id="ARBA00022989"/>
    </source>
</evidence>
<evidence type="ECO:0000256" key="6">
    <source>
        <dbReference type="ARBA" id="ARBA00023136"/>
    </source>
</evidence>
<proteinExistence type="inferred from homology"/>
<evidence type="ECO:0000256" key="4">
    <source>
        <dbReference type="ARBA" id="ARBA00022824"/>
    </source>
</evidence>
<comment type="similarity">
    <text evidence="9">Belongs to the auxin efflux carrier (TC 2.A.69.2) family.</text>
</comment>
<evidence type="ECO:0000256" key="1">
    <source>
        <dbReference type="ARBA" id="ARBA00004477"/>
    </source>
</evidence>
<dbReference type="PANTHER" id="PTHR31651:SF21">
    <property type="entry name" value="AUXIN EFFLUX CARRIER FAMILY PROTEIN"/>
    <property type="match status" value="1"/>
</dbReference>
<dbReference type="GO" id="GO:0005789">
    <property type="term" value="C:endoplasmic reticulum membrane"/>
    <property type="evidence" value="ECO:0007669"/>
    <property type="project" value="UniProtKB-SubCell"/>
</dbReference>
<evidence type="ECO:0000256" key="10">
    <source>
        <dbReference type="SAM" id="Phobius"/>
    </source>
</evidence>
<keyword evidence="4" id="KW-0256">Endoplasmic reticulum</keyword>
<comment type="subcellular location">
    <subcellularLocation>
        <location evidence="1">Endoplasmic reticulum membrane</location>
        <topology evidence="1">Multi-pass membrane protein</topology>
    </subcellularLocation>
</comment>
<evidence type="ECO:0000256" key="8">
    <source>
        <dbReference type="ARBA" id="ARBA00025100"/>
    </source>
</evidence>
<reference evidence="11 12" key="1">
    <citation type="submission" date="2019-01" db="EMBL/GenBank/DDBJ databases">
        <title>Sequencing of cultivated peanut Arachis hypogaea provides insights into genome evolution and oil improvement.</title>
        <authorList>
            <person name="Chen X."/>
        </authorList>
    </citation>
    <scope>NUCLEOTIDE SEQUENCE [LARGE SCALE GENOMIC DNA]</scope>
    <source>
        <strain evidence="12">cv. Fuhuasheng</strain>
        <tissue evidence="11">Leaves</tissue>
    </source>
</reference>
<dbReference type="PANTHER" id="PTHR31651">
    <property type="match status" value="1"/>
</dbReference>
<evidence type="ECO:0000256" key="2">
    <source>
        <dbReference type="ARBA" id="ARBA00022448"/>
    </source>
</evidence>
<accession>A0A444XPH2</accession>
<dbReference type="EMBL" id="SDMP01000019">
    <property type="protein sequence ID" value="RYQ91591.1"/>
    <property type="molecule type" value="Genomic_DNA"/>
</dbReference>
<dbReference type="GO" id="GO:0080162">
    <property type="term" value="P:endoplasmic reticulum to cytosol auxin transport"/>
    <property type="evidence" value="ECO:0007669"/>
    <property type="project" value="InterPro"/>
</dbReference>
<dbReference type="Pfam" id="PF03547">
    <property type="entry name" value="Mem_trans"/>
    <property type="match status" value="1"/>
</dbReference>
<evidence type="ECO:0000256" key="7">
    <source>
        <dbReference type="ARBA" id="ARBA00023294"/>
    </source>
</evidence>
<dbReference type="Proteomes" id="UP000289738">
    <property type="component" value="Chromosome B09"/>
</dbReference>
<keyword evidence="12" id="KW-1185">Reference proteome</keyword>
<organism evidence="11 12">
    <name type="scientific">Arachis hypogaea</name>
    <name type="common">Peanut</name>
    <dbReference type="NCBI Taxonomy" id="3818"/>
    <lineage>
        <taxon>Eukaryota</taxon>
        <taxon>Viridiplantae</taxon>
        <taxon>Streptophyta</taxon>
        <taxon>Embryophyta</taxon>
        <taxon>Tracheophyta</taxon>
        <taxon>Spermatophyta</taxon>
        <taxon>Magnoliopsida</taxon>
        <taxon>eudicotyledons</taxon>
        <taxon>Gunneridae</taxon>
        <taxon>Pentapetalae</taxon>
        <taxon>rosids</taxon>
        <taxon>fabids</taxon>
        <taxon>Fabales</taxon>
        <taxon>Fabaceae</taxon>
        <taxon>Papilionoideae</taxon>
        <taxon>50 kb inversion clade</taxon>
        <taxon>dalbergioids sensu lato</taxon>
        <taxon>Dalbergieae</taxon>
        <taxon>Pterocarpus clade</taxon>
        <taxon>Arachis</taxon>
    </lineage>
</organism>
<comment type="function">
    <text evidence="8">Involved in cellular auxin homeostasis by regulating auxin metabolism. Regulates intracellular auxin accumulation at the endoplasmic reticulum and thus auxin availability for nuclear auxin signaling.</text>
</comment>
<keyword evidence="3 10" id="KW-0812">Transmembrane</keyword>
<dbReference type="InterPro" id="IPR045033">
    <property type="entry name" value="PILS1/3/4/5/7"/>
</dbReference>
<evidence type="ECO:0000313" key="12">
    <source>
        <dbReference type="Proteomes" id="UP000289738"/>
    </source>
</evidence>
<dbReference type="GO" id="GO:0009734">
    <property type="term" value="P:auxin-activated signaling pathway"/>
    <property type="evidence" value="ECO:0007669"/>
    <property type="project" value="UniProtKB-KW"/>
</dbReference>